<organism evidence="2 3">
    <name type="scientific">Strigomonas culicis</name>
    <dbReference type="NCBI Taxonomy" id="28005"/>
    <lineage>
        <taxon>Eukaryota</taxon>
        <taxon>Discoba</taxon>
        <taxon>Euglenozoa</taxon>
        <taxon>Kinetoplastea</taxon>
        <taxon>Metakinetoplastina</taxon>
        <taxon>Trypanosomatida</taxon>
        <taxon>Trypanosomatidae</taxon>
        <taxon>Strigomonadinae</taxon>
        <taxon>Strigomonas</taxon>
    </lineage>
</organism>
<feature type="region of interest" description="Disordered" evidence="1">
    <location>
        <begin position="236"/>
        <end position="271"/>
    </location>
</feature>
<accession>S9TMM6</accession>
<sequence length="296" mass="31983">MSAYSRLSRRDSAGGACGVSSLVNAKRPTSRSGAGRYLAACVSRPPLMERLKFTESSPKQHTPALSARRAKSHLYAPSPMASDNDLSSDGGSTDASVFSTQLYDRADGLRWKTVPQRRLAKAAAVKPPGGGRTMPPLPLFLTKTDLLLCAGGALSPPSPRADTHVDGRGRKVSTGAGTPPAAPHVRLPRVPWLLRRRLQDMDASSDSDDGNSRSCRWGELEVVGGHGRAVIAPINRKDSNLHSVTPSEPSTHRKGMRWRHDDGSSAETWPSTRRDPLVCFTEGTEFIHVCKAKKKF</sequence>
<evidence type="ECO:0000256" key="1">
    <source>
        <dbReference type="SAM" id="MobiDB-lite"/>
    </source>
</evidence>
<gene>
    <name evidence="2" type="ORF">STCU_10248</name>
</gene>
<evidence type="ECO:0000313" key="2">
    <source>
        <dbReference type="EMBL" id="EPY18019.1"/>
    </source>
</evidence>
<dbReference type="EMBL" id="ATMH01010161">
    <property type="protein sequence ID" value="EPY18019.1"/>
    <property type="molecule type" value="Genomic_DNA"/>
</dbReference>
<keyword evidence="3" id="KW-1185">Reference proteome</keyword>
<comment type="caution">
    <text evidence="2">The sequence shown here is derived from an EMBL/GenBank/DDBJ whole genome shotgun (WGS) entry which is preliminary data.</text>
</comment>
<dbReference type="AlphaFoldDB" id="S9TMM6"/>
<protein>
    <submittedName>
        <fullName evidence="2">Uncharacterized protein</fullName>
    </submittedName>
</protein>
<name>S9TMM6_9TRYP</name>
<proteinExistence type="predicted"/>
<dbReference type="Proteomes" id="UP000015354">
    <property type="component" value="Unassembled WGS sequence"/>
</dbReference>
<evidence type="ECO:0000313" key="3">
    <source>
        <dbReference type="Proteomes" id="UP000015354"/>
    </source>
</evidence>
<feature type="region of interest" description="Disordered" evidence="1">
    <location>
        <begin position="1"/>
        <end position="20"/>
    </location>
</feature>
<reference evidence="2 3" key="1">
    <citation type="journal article" date="2013" name="PLoS ONE">
        <title>Predicting the Proteins of Angomonas deanei, Strigomonas culicis and Their Respective Endosymbionts Reveals New Aspects of the Trypanosomatidae Family.</title>
        <authorList>
            <person name="Motta M.C."/>
            <person name="Martins A.C."/>
            <person name="de Souza S.S."/>
            <person name="Catta-Preta C.M."/>
            <person name="Silva R."/>
            <person name="Klein C.C."/>
            <person name="de Almeida L.G."/>
            <person name="de Lima Cunha O."/>
            <person name="Ciapina L.P."/>
            <person name="Brocchi M."/>
            <person name="Colabardini A.C."/>
            <person name="de Araujo Lima B."/>
            <person name="Machado C.R."/>
            <person name="de Almeida Soares C.M."/>
            <person name="Probst C.M."/>
            <person name="de Menezes C.B."/>
            <person name="Thompson C.E."/>
            <person name="Bartholomeu D.C."/>
            <person name="Gradia D.F."/>
            <person name="Pavoni D.P."/>
            <person name="Grisard E.C."/>
            <person name="Fantinatti-Garboggini F."/>
            <person name="Marchini F.K."/>
            <person name="Rodrigues-Luiz G.F."/>
            <person name="Wagner G."/>
            <person name="Goldman G.H."/>
            <person name="Fietto J.L."/>
            <person name="Elias M.C."/>
            <person name="Goldman M.H."/>
            <person name="Sagot M.F."/>
            <person name="Pereira M."/>
            <person name="Stoco P.H."/>
            <person name="de Mendonca-Neto R.P."/>
            <person name="Teixeira S.M."/>
            <person name="Maciel T.E."/>
            <person name="de Oliveira Mendes T.A."/>
            <person name="Urmenyi T.P."/>
            <person name="de Souza W."/>
            <person name="Schenkman S."/>
            <person name="de Vasconcelos A.T."/>
        </authorList>
    </citation>
    <scope>NUCLEOTIDE SEQUENCE [LARGE SCALE GENOMIC DNA]</scope>
</reference>
<feature type="region of interest" description="Disordered" evidence="1">
    <location>
        <begin position="154"/>
        <end position="185"/>
    </location>
</feature>